<dbReference type="GO" id="GO:0031146">
    <property type="term" value="P:SCF-dependent proteasomal ubiquitin-dependent protein catabolic process"/>
    <property type="evidence" value="ECO:0007669"/>
    <property type="project" value="TreeGrafter"/>
</dbReference>
<dbReference type="InterPro" id="IPR032675">
    <property type="entry name" value="LRR_dom_sf"/>
</dbReference>
<dbReference type="OrthoDB" id="421226at2759"/>
<gene>
    <name evidence="3" type="ORF">EMPS_02656</name>
</gene>
<feature type="region of interest" description="Disordered" evidence="1">
    <location>
        <begin position="283"/>
        <end position="302"/>
    </location>
</feature>
<dbReference type="SMART" id="SM00367">
    <property type="entry name" value="LRR_CC"/>
    <property type="match status" value="3"/>
</dbReference>
<feature type="region of interest" description="Disordered" evidence="1">
    <location>
        <begin position="1"/>
        <end position="29"/>
    </location>
</feature>
<dbReference type="InterPro" id="IPR036047">
    <property type="entry name" value="F-box-like_dom_sf"/>
</dbReference>
<evidence type="ECO:0000256" key="1">
    <source>
        <dbReference type="SAM" id="MobiDB-lite"/>
    </source>
</evidence>
<dbReference type="EMBL" id="BQFW01000004">
    <property type="protein sequence ID" value="GJJ70307.1"/>
    <property type="molecule type" value="Genomic_DNA"/>
</dbReference>
<feature type="compositionally biased region" description="Polar residues" evidence="1">
    <location>
        <begin position="516"/>
        <end position="549"/>
    </location>
</feature>
<feature type="compositionally biased region" description="Low complexity" evidence="1">
    <location>
        <begin position="219"/>
        <end position="237"/>
    </location>
</feature>
<evidence type="ECO:0000313" key="3">
    <source>
        <dbReference type="EMBL" id="GJJ70307.1"/>
    </source>
</evidence>
<evidence type="ECO:0000259" key="2">
    <source>
        <dbReference type="Pfam" id="PF25372"/>
    </source>
</evidence>
<proteinExistence type="predicted"/>
<reference evidence="3" key="1">
    <citation type="submission" date="2021-11" db="EMBL/GenBank/DDBJ databases">
        <authorList>
            <person name="Herlambang A."/>
            <person name="Guo Y."/>
            <person name="Takashima Y."/>
            <person name="Nishizawa T."/>
        </authorList>
    </citation>
    <scope>NUCLEOTIDE SEQUENCE</scope>
    <source>
        <strain evidence="3">E1425</strain>
    </source>
</reference>
<dbReference type="InterPro" id="IPR057207">
    <property type="entry name" value="FBXL15_LRR"/>
</dbReference>
<dbReference type="SUPFAM" id="SSF81383">
    <property type="entry name" value="F-box domain"/>
    <property type="match status" value="1"/>
</dbReference>
<comment type="caution">
    <text evidence="3">The sequence shown here is derived from an EMBL/GenBank/DDBJ whole genome shotgun (WGS) entry which is preliminary data.</text>
</comment>
<reference evidence="3" key="2">
    <citation type="journal article" date="2022" name="Microbiol. Resour. Announc.">
        <title>Whole-Genome Sequence of Entomortierella parvispora E1425, a Mucoromycotan Fungus Associated with Burkholderiaceae-Related Endosymbiotic Bacteria.</title>
        <authorList>
            <person name="Herlambang A."/>
            <person name="Guo Y."/>
            <person name="Takashima Y."/>
            <person name="Narisawa K."/>
            <person name="Ohta H."/>
            <person name="Nishizawa T."/>
        </authorList>
    </citation>
    <scope>NUCLEOTIDE SEQUENCE</scope>
    <source>
        <strain evidence="3">E1425</strain>
    </source>
</reference>
<organism evidence="3 4">
    <name type="scientific">Entomortierella parvispora</name>
    <dbReference type="NCBI Taxonomy" id="205924"/>
    <lineage>
        <taxon>Eukaryota</taxon>
        <taxon>Fungi</taxon>
        <taxon>Fungi incertae sedis</taxon>
        <taxon>Mucoromycota</taxon>
        <taxon>Mortierellomycotina</taxon>
        <taxon>Mortierellomycetes</taxon>
        <taxon>Mortierellales</taxon>
        <taxon>Mortierellaceae</taxon>
        <taxon>Entomortierella</taxon>
    </lineage>
</organism>
<dbReference type="Gene3D" id="3.80.10.10">
    <property type="entry name" value="Ribonuclease Inhibitor"/>
    <property type="match status" value="2"/>
</dbReference>
<sequence>MPALIGLPGTQSAGSGSTTTKTALQLKKQQQQEQQLPLPSLTFNCTSPFDLPELCDQIAAYLDLQTLTVVVRVCSQWYGCWIRHLWRKVQVSTSVGSLNYHNVEMQRAFGRMGGSIRHLEWMHQSNDLFSEHLLKAMDLSGLNTETLLLSNWTKALEASTLDRFVHSSAPRLKVLQLHNIAAVRGDLIKVAATSLPNLRHFSLTMAEPESSHSHSRQRSGVSTPTTTSASSSGTSTPAMVTELAEFSGESTSAESLMTLLDACPKLRALVLQDVRTPLLTLTATEDNEDSNEEDIRSEPPQTPFFRPMQYLTSINLHATTLSGLTLSGLFSRCPQLAKLDLGQDSALFLSGFHLDSKLVMKSLSVLHMGQCHFLDGAGFKEIMKASPSLRMVDISQSSVDDAALAVLGRQCQEITDLNLDKCTHITDQGVRDMLSHSKTSAAGSTTTQEQQPQEPYRNYNLQSLSIAGCTELTGQGIHHILMTCARLRTLDFQQPEIMPEALFPHTLETVDEDEVPTNQTQGQEQDQIESLASSEVTPVHQETTSSTTAPLYPGSLPASIVLATGLESALELSDNEATAAAAPWACSESLELLSIKRLNTINPSQTQFLNARLRELSHLKVLHIGGSQLELSVLLGLSHRLEHLYIDDLAREVDLKDVQWLVDQTPKLTRLWCRQLIRHSEPWKMLRGARKQLKLW</sequence>
<dbReference type="InterPro" id="IPR006553">
    <property type="entry name" value="Leu-rich_rpt_Cys-con_subtyp"/>
</dbReference>
<dbReference type="AlphaFoldDB" id="A0A9P3H5T7"/>
<evidence type="ECO:0000313" key="4">
    <source>
        <dbReference type="Proteomes" id="UP000827284"/>
    </source>
</evidence>
<dbReference type="Pfam" id="PF25372">
    <property type="entry name" value="DUF7885"/>
    <property type="match status" value="1"/>
</dbReference>
<dbReference type="Proteomes" id="UP000827284">
    <property type="component" value="Unassembled WGS sequence"/>
</dbReference>
<keyword evidence="4" id="KW-1185">Reference proteome</keyword>
<accession>A0A9P3H5T7</accession>
<dbReference type="PANTHER" id="PTHR13318">
    <property type="entry name" value="PARTNER OF PAIRED, ISOFORM B-RELATED"/>
    <property type="match status" value="1"/>
</dbReference>
<dbReference type="GO" id="GO:0019005">
    <property type="term" value="C:SCF ubiquitin ligase complex"/>
    <property type="evidence" value="ECO:0007669"/>
    <property type="project" value="TreeGrafter"/>
</dbReference>
<feature type="region of interest" description="Disordered" evidence="1">
    <location>
        <begin position="206"/>
        <end position="237"/>
    </location>
</feature>
<protein>
    <recommendedName>
        <fullName evidence="2">F-box/LRR-repeat protein 15-like leucin rich repeat domain-containing protein</fullName>
    </recommendedName>
</protein>
<feature type="region of interest" description="Disordered" evidence="1">
    <location>
        <begin position="513"/>
        <end position="550"/>
    </location>
</feature>
<name>A0A9P3H5T7_9FUNG</name>
<dbReference type="SUPFAM" id="SSF52047">
    <property type="entry name" value="RNI-like"/>
    <property type="match status" value="1"/>
</dbReference>
<feature type="compositionally biased region" description="Low complexity" evidence="1">
    <location>
        <begin position="9"/>
        <end position="29"/>
    </location>
</feature>
<feature type="domain" description="F-box/LRR-repeat protein 15-like leucin rich repeat" evidence="2">
    <location>
        <begin position="318"/>
        <end position="439"/>
    </location>
</feature>